<evidence type="ECO:0000259" key="1">
    <source>
        <dbReference type="Pfam" id="PF24764"/>
    </source>
</evidence>
<dbReference type="OrthoDB" id="5980853at2759"/>
<dbReference type="GO" id="GO:0003676">
    <property type="term" value="F:nucleic acid binding"/>
    <property type="evidence" value="ECO:0007669"/>
    <property type="project" value="InterPro"/>
</dbReference>
<organism evidence="2 3">
    <name type="scientific">Holothuria leucospilota</name>
    <name type="common">Black long sea cucumber</name>
    <name type="synonym">Mertensiothuria leucospilota</name>
    <dbReference type="NCBI Taxonomy" id="206669"/>
    <lineage>
        <taxon>Eukaryota</taxon>
        <taxon>Metazoa</taxon>
        <taxon>Echinodermata</taxon>
        <taxon>Eleutherozoa</taxon>
        <taxon>Echinozoa</taxon>
        <taxon>Holothuroidea</taxon>
        <taxon>Aspidochirotacea</taxon>
        <taxon>Aspidochirotida</taxon>
        <taxon>Holothuriidae</taxon>
        <taxon>Holothuria</taxon>
    </lineage>
</organism>
<keyword evidence="3" id="KW-1185">Reference proteome</keyword>
<dbReference type="Pfam" id="PF24764">
    <property type="entry name" value="rva_4"/>
    <property type="match status" value="1"/>
</dbReference>
<proteinExistence type="predicted"/>
<dbReference type="Proteomes" id="UP001152320">
    <property type="component" value="Chromosome 1"/>
</dbReference>
<accession>A0A9Q1CRD2</accession>
<comment type="caution">
    <text evidence="2">The sequence shown here is derived from an EMBL/GenBank/DDBJ whole genome shotgun (WGS) entry which is preliminary data.</text>
</comment>
<dbReference type="InterPro" id="IPR036397">
    <property type="entry name" value="RNaseH_sf"/>
</dbReference>
<protein>
    <recommendedName>
        <fullName evidence="1">Integrase core domain-containing protein</fullName>
    </recommendedName>
</protein>
<feature type="domain" description="Integrase core" evidence="1">
    <location>
        <begin position="6"/>
        <end position="173"/>
    </location>
</feature>
<dbReference type="SUPFAM" id="SSF53098">
    <property type="entry name" value="Ribonuclease H-like"/>
    <property type="match status" value="1"/>
</dbReference>
<dbReference type="PANTHER" id="PTHR46791">
    <property type="entry name" value="EXPRESSED PROTEIN"/>
    <property type="match status" value="1"/>
</dbReference>
<reference evidence="2" key="1">
    <citation type="submission" date="2021-10" db="EMBL/GenBank/DDBJ databases">
        <title>Tropical sea cucumber genome reveals ecological adaptation and Cuvierian tubules defense mechanism.</title>
        <authorList>
            <person name="Chen T."/>
        </authorList>
    </citation>
    <scope>NUCLEOTIDE SEQUENCE</scope>
    <source>
        <strain evidence="2">Nanhai2018</strain>
        <tissue evidence="2">Muscle</tissue>
    </source>
</reference>
<dbReference type="InterPro" id="IPR058913">
    <property type="entry name" value="Integrase_dom_put"/>
</dbReference>
<gene>
    <name evidence="2" type="ORF">HOLleu_02160</name>
</gene>
<dbReference type="EMBL" id="JAIZAY010000001">
    <property type="protein sequence ID" value="KAJ8049415.1"/>
    <property type="molecule type" value="Genomic_DNA"/>
</dbReference>
<dbReference type="Gene3D" id="3.30.420.10">
    <property type="entry name" value="Ribonuclease H-like superfamily/Ribonuclease H"/>
    <property type="match status" value="1"/>
</dbReference>
<evidence type="ECO:0000313" key="2">
    <source>
        <dbReference type="EMBL" id="KAJ8049415.1"/>
    </source>
</evidence>
<sequence length="262" mass="30143">MISSQRWRFVVHGGIDGFSRAVVYLHASDNNWSQTVLKCFKEAVEEWGLPSRVRADMGGENGLVKEFMMTHPSRGPNRGSFISGRSVHNCRIERLWRDVYEGVLSSFYALFFHMEDIGILQPDNELHLFCLHYVFLPRVNSLLNDFKDMWNNHSIRTEGNQTPIQLFVSGLQAVANQGSIIPTEYFQDINIADIENFGIDREAPLPMEVDNSVVLPVIQQFLSEEEQQYLGHAMSELENNDIWDCDAYTKCCAYIEEIINNR</sequence>
<evidence type="ECO:0000313" key="3">
    <source>
        <dbReference type="Proteomes" id="UP001152320"/>
    </source>
</evidence>
<dbReference type="PANTHER" id="PTHR46791:SF5">
    <property type="entry name" value="CLR5 DOMAIN-CONTAINING PROTEIN-RELATED"/>
    <property type="match status" value="1"/>
</dbReference>
<name>A0A9Q1CRD2_HOLLE</name>
<dbReference type="AlphaFoldDB" id="A0A9Q1CRD2"/>
<dbReference type="InterPro" id="IPR012337">
    <property type="entry name" value="RNaseH-like_sf"/>
</dbReference>